<dbReference type="SUPFAM" id="SSF81338">
    <property type="entry name" value="Aquaporin-like"/>
    <property type="match status" value="1"/>
</dbReference>
<evidence type="ECO:0000256" key="7">
    <source>
        <dbReference type="ARBA" id="ARBA00045280"/>
    </source>
</evidence>
<keyword evidence="10" id="KW-1185">Reference proteome</keyword>
<dbReference type="PANTHER" id="PTHR43829">
    <property type="entry name" value="AQUAPORIN OR AQUAGLYCEROPORIN RELATED"/>
    <property type="match status" value="1"/>
</dbReference>
<evidence type="ECO:0000256" key="1">
    <source>
        <dbReference type="ARBA" id="ARBA00004141"/>
    </source>
</evidence>
<reference evidence="10" key="1">
    <citation type="journal article" date="2013" name="Genetics">
        <title>The draft genome and transcriptome of Panagrellus redivivus are shaped by the harsh demands of a free-living lifestyle.</title>
        <authorList>
            <person name="Srinivasan J."/>
            <person name="Dillman A.R."/>
            <person name="Macchietto M.G."/>
            <person name="Heikkinen L."/>
            <person name="Lakso M."/>
            <person name="Fracchia K.M."/>
            <person name="Antoshechkin I."/>
            <person name="Mortazavi A."/>
            <person name="Wong G."/>
            <person name="Sternberg P.W."/>
        </authorList>
    </citation>
    <scope>NUCLEOTIDE SEQUENCE [LARGE SCALE GENOMIC DNA]</scope>
    <source>
        <strain evidence="10">MT8872</strain>
    </source>
</reference>
<evidence type="ECO:0000256" key="8">
    <source>
        <dbReference type="RuleBase" id="RU000477"/>
    </source>
</evidence>
<evidence type="ECO:0000256" key="2">
    <source>
        <dbReference type="ARBA" id="ARBA00006175"/>
    </source>
</evidence>
<evidence type="ECO:0000256" key="9">
    <source>
        <dbReference type="SAM" id="Phobius"/>
    </source>
</evidence>
<dbReference type="Pfam" id="PF00230">
    <property type="entry name" value="MIP"/>
    <property type="match status" value="1"/>
</dbReference>
<keyword evidence="6 9" id="KW-0472">Membrane</keyword>
<dbReference type="PANTHER" id="PTHR43829:SF9">
    <property type="entry name" value="AQUAPORIN-9"/>
    <property type="match status" value="1"/>
</dbReference>
<organism evidence="10 11">
    <name type="scientific">Panagrellus redivivus</name>
    <name type="common">Microworm</name>
    <dbReference type="NCBI Taxonomy" id="6233"/>
    <lineage>
        <taxon>Eukaryota</taxon>
        <taxon>Metazoa</taxon>
        <taxon>Ecdysozoa</taxon>
        <taxon>Nematoda</taxon>
        <taxon>Chromadorea</taxon>
        <taxon>Rhabditida</taxon>
        <taxon>Tylenchina</taxon>
        <taxon>Panagrolaimomorpha</taxon>
        <taxon>Panagrolaimoidea</taxon>
        <taxon>Panagrolaimidae</taxon>
        <taxon>Panagrellus</taxon>
    </lineage>
</organism>
<keyword evidence="5 9" id="KW-1133">Transmembrane helix</keyword>
<proteinExistence type="inferred from homology"/>
<comment type="subcellular location">
    <subcellularLocation>
        <location evidence="1">Membrane</location>
        <topology evidence="1">Multi-pass membrane protein</topology>
    </subcellularLocation>
</comment>
<feature type="transmembrane region" description="Helical" evidence="9">
    <location>
        <begin position="52"/>
        <end position="72"/>
    </location>
</feature>
<dbReference type="GO" id="GO:0015250">
    <property type="term" value="F:water channel activity"/>
    <property type="evidence" value="ECO:0007669"/>
    <property type="project" value="TreeGrafter"/>
</dbReference>
<dbReference type="Proteomes" id="UP000492821">
    <property type="component" value="Unassembled WGS sequence"/>
</dbReference>
<feature type="transmembrane region" description="Helical" evidence="9">
    <location>
        <begin position="100"/>
        <end position="122"/>
    </location>
</feature>
<feature type="transmembrane region" description="Helical" evidence="9">
    <location>
        <begin position="24"/>
        <end position="46"/>
    </location>
</feature>
<dbReference type="GO" id="GO:0016323">
    <property type="term" value="C:basolateral plasma membrane"/>
    <property type="evidence" value="ECO:0007669"/>
    <property type="project" value="TreeGrafter"/>
</dbReference>
<accession>A0A7E4UY29</accession>
<dbReference type="WBParaSite" id="Pan_g14007.t1">
    <property type="protein sequence ID" value="Pan_g14007.t1"/>
    <property type="gene ID" value="Pan_g14007"/>
</dbReference>
<evidence type="ECO:0000313" key="10">
    <source>
        <dbReference type="Proteomes" id="UP000492821"/>
    </source>
</evidence>
<sequence length="300" mass="31703">MSETWVDKVRAKVGTKKDLVRSGLAEFIGTFVLVLVINSVVAQQILPKNGTGNALIGVNVGVGLGIFFGVALSAKASGGHINPAVTIAFLVIQQIKPVKALVYIVAQTLGAFFGAVVTYLVYYNAINAFDGGRHQVIGTKATAGIFASYPAPHLGTVNGLFDQVVGAAVFVLIILHVVDRRSGYPGWAQPAVIGTGFVMIGTAFAYNAGYPLNPARDFAPRLFTLLAGYGGKTFSFNNYGWFWVPIVGPIIGGILGALIYNLFLGVHGHPAGDYEVVSTREVTVVTHNTNEKAAEHVVEA</sequence>
<comment type="similarity">
    <text evidence="2 8">Belongs to the MIP/aquaporin (TC 1.A.8) family.</text>
</comment>
<name>A0A7E4UY29_PANRE</name>
<evidence type="ECO:0000256" key="6">
    <source>
        <dbReference type="ARBA" id="ARBA00023136"/>
    </source>
</evidence>
<dbReference type="NCBIfam" id="TIGR00861">
    <property type="entry name" value="MIP"/>
    <property type="match status" value="1"/>
</dbReference>
<feature type="transmembrane region" description="Helical" evidence="9">
    <location>
        <begin position="241"/>
        <end position="263"/>
    </location>
</feature>
<evidence type="ECO:0000256" key="3">
    <source>
        <dbReference type="ARBA" id="ARBA00022448"/>
    </source>
</evidence>
<dbReference type="InterPro" id="IPR022357">
    <property type="entry name" value="MIP_CS"/>
</dbReference>
<dbReference type="AlphaFoldDB" id="A0A7E4UY29"/>
<evidence type="ECO:0000256" key="4">
    <source>
        <dbReference type="ARBA" id="ARBA00022692"/>
    </source>
</evidence>
<dbReference type="PROSITE" id="PS00221">
    <property type="entry name" value="MIP"/>
    <property type="match status" value="1"/>
</dbReference>
<dbReference type="InterPro" id="IPR023271">
    <property type="entry name" value="Aquaporin-like"/>
</dbReference>
<reference evidence="11" key="2">
    <citation type="submission" date="2020-10" db="UniProtKB">
        <authorList>
            <consortium name="WormBaseParasite"/>
        </authorList>
    </citation>
    <scope>IDENTIFICATION</scope>
</reference>
<dbReference type="CDD" id="cd00333">
    <property type="entry name" value="MIP"/>
    <property type="match status" value="1"/>
</dbReference>
<dbReference type="InterPro" id="IPR000425">
    <property type="entry name" value="MIP"/>
</dbReference>
<comment type="function">
    <text evidence="7">Aquaglyceroporin that may modulate the water content and osmolytes during anhydrobiosis.</text>
</comment>
<keyword evidence="4 8" id="KW-0812">Transmembrane</keyword>
<feature type="transmembrane region" description="Helical" evidence="9">
    <location>
        <begin position="190"/>
        <end position="208"/>
    </location>
</feature>
<dbReference type="Gene3D" id="1.20.1080.10">
    <property type="entry name" value="Glycerol uptake facilitator protein"/>
    <property type="match status" value="1"/>
</dbReference>
<keyword evidence="3 8" id="KW-0813">Transport</keyword>
<dbReference type="PRINTS" id="PR00783">
    <property type="entry name" value="MINTRINSICP"/>
</dbReference>
<dbReference type="GO" id="GO:0015254">
    <property type="term" value="F:glycerol channel activity"/>
    <property type="evidence" value="ECO:0007669"/>
    <property type="project" value="TreeGrafter"/>
</dbReference>
<evidence type="ECO:0000313" key="11">
    <source>
        <dbReference type="WBParaSite" id="Pan_g14007.t1"/>
    </source>
</evidence>
<evidence type="ECO:0000256" key="5">
    <source>
        <dbReference type="ARBA" id="ARBA00022989"/>
    </source>
</evidence>
<protein>
    <submittedName>
        <fullName evidence="11">Aquaporin</fullName>
    </submittedName>
</protein>
<feature type="transmembrane region" description="Helical" evidence="9">
    <location>
        <begin position="160"/>
        <end position="178"/>
    </location>
</feature>
<dbReference type="InterPro" id="IPR050363">
    <property type="entry name" value="MIP/Aquaporin"/>
</dbReference>